<dbReference type="InterPro" id="IPR013325">
    <property type="entry name" value="RNA_pol_sigma_r2"/>
</dbReference>
<dbReference type="InterPro" id="IPR011517">
    <property type="entry name" value="RNA_pol_sigma70_ECF-like"/>
</dbReference>
<dbReference type="PANTHER" id="PTHR43133">
    <property type="entry name" value="RNA POLYMERASE ECF-TYPE SIGMA FACTO"/>
    <property type="match status" value="1"/>
</dbReference>
<dbReference type="Proteomes" id="UP000035352">
    <property type="component" value="Chromosome"/>
</dbReference>
<dbReference type="InterPro" id="IPR013324">
    <property type="entry name" value="RNA_pol_sigma_r3/r4-like"/>
</dbReference>
<dbReference type="RefSeq" id="WP_047193094.1">
    <property type="nucleotide sequence ID" value="NZ_CP011371.1"/>
</dbReference>
<dbReference type="SUPFAM" id="SSF88946">
    <property type="entry name" value="Sigma2 domain of RNA polymerase sigma factors"/>
    <property type="match status" value="1"/>
</dbReference>
<dbReference type="GO" id="GO:0016987">
    <property type="term" value="F:sigma factor activity"/>
    <property type="evidence" value="ECO:0007669"/>
    <property type="project" value="UniProtKB-KW"/>
</dbReference>
<evidence type="ECO:0000313" key="7">
    <source>
        <dbReference type="Proteomes" id="UP000035352"/>
    </source>
</evidence>
<evidence type="ECO:0000256" key="3">
    <source>
        <dbReference type="ARBA" id="ARBA00023082"/>
    </source>
</evidence>
<dbReference type="AlphaFoldDB" id="A0A0G3BFW5"/>
<dbReference type="Gene3D" id="1.10.1740.10">
    <property type="match status" value="1"/>
</dbReference>
<evidence type="ECO:0000256" key="1">
    <source>
        <dbReference type="ARBA" id="ARBA00010641"/>
    </source>
</evidence>
<sequence length="221" mass="24806">MDLTPHLSKPDDSPADVTRLLRRWSQGDRSALDRVLPLVYGELRRMAGRVLRSETAARALQQPTELVHEAYLRMVRLRHSSWPSRAFFYAWVMRLMRRILIDQARAAKADKRGGGGWQQSLEALREDGLLPAVEAQLGVEDEGPYLVALQQALDRLTQLDPQQGRVVELRFFVGLSVEETAVALKTSIATVLRKWAAARKWLLDELGWAPGLGHAAHTGAL</sequence>
<evidence type="ECO:0000256" key="2">
    <source>
        <dbReference type="ARBA" id="ARBA00023015"/>
    </source>
</evidence>
<dbReference type="PANTHER" id="PTHR43133:SF39">
    <property type="entry name" value="SIMILAR TO RNA POLYMERASE SIGMA-E FACTOR"/>
    <property type="match status" value="1"/>
</dbReference>
<keyword evidence="2" id="KW-0805">Transcription regulation</keyword>
<keyword evidence="4" id="KW-0804">Transcription</keyword>
<evidence type="ECO:0000259" key="5">
    <source>
        <dbReference type="Pfam" id="PF07638"/>
    </source>
</evidence>
<gene>
    <name evidence="6" type="ORF">AAW51_0152</name>
</gene>
<evidence type="ECO:0000256" key="4">
    <source>
        <dbReference type="ARBA" id="ARBA00023163"/>
    </source>
</evidence>
<dbReference type="Pfam" id="PF07638">
    <property type="entry name" value="Sigma70_ECF"/>
    <property type="match status" value="1"/>
</dbReference>
<keyword evidence="3" id="KW-0731">Sigma factor</keyword>
<reference evidence="6 7" key="1">
    <citation type="submission" date="2015-05" db="EMBL/GenBank/DDBJ databases">
        <authorList>
            <person name="Tang B."/>
            <person name="Yu Y."/>
        </authorList>
    </citation>
    <scope>NUCLEOTIDE SEQUENCE [LARGE SCALE GENOMIC DNA]</scope>
    <source>
        <strain evidence="6 7">DSM 7029</strain>
    </source>
</reference>
<keyword evidence="7" id="KW-1185">Reference proteome</keyword>
<dbReference type="OrthoDB" id="278371at2"/>
<dbReference type="InterPro" id="IPR053812">
    <property type="entry name" value="HTH_Sigma70_ECF-like"/>
</dbReference>
<evidence type="ECO:0000313" key="6">
    <source>
        <dbReference type="EMBL" id="AKJ26843.1"/>
    </source>
</evidence>
<dbReference type="KEGG" id="pbh:AAW51_0152"/>
<organism evidence="6 7">
    <name type="scientific">Caldimonas brevitalea</name>
    <dbReference type="NCBI Taxonomy" id="413882"/>
    <lineage>
        <taxon>Bacteria</taxon>
        <taxon>Pseudomonadati</taxon>
        <taxon>Pseudomonadota</taxon>
        <taxon>Betaproteobacteria</taxon>
        <taxon>Burkholderiales</taxon>
        <taxon>Sphaerotilaceae</taxon>
        <taxon>Caldimonas</taxon>
    </lineage>
</organism>
<dbReference type="InterPro" id="IPR014284">
    <property type="entry name" value="RNA_pol_sigma-70_dom"/>
</dbReference>
<feature type="domain" description="RNA polymerase sigma-70 ECF-like HTH" evidence="5">
    <location>
        <begin position="15"/>
        <end position="206"/>
    </location>
</feature>
<dbReference type="SUPFAM" id="SSF88659">
    <property type="entry name" value="Sigma3 and sigma4 domains of RNA polymerase sigma factors"/>
    <property type="match status" value="1"/>
</dbReference>
<dbReference type="InterPro" id="IPR039425">
    <property type="entry name" value="RNA_pol_sigma-70-like"/>
</dbReference>
<dbReference type="InterPro" id="IPR036388">
    <property type="entry name" value="WH-like_DNA-bd_sf"/>
</dbReference>
<protein>
    <recommendedName>
        <fullName evidence="5">RNA polymerase sigma-70 ECF-like HTH domain-containing protein</fullName>
    </recommendedName>
</protein>
<dbReference type="GO" id="GO:0006352">
    <property type="term" value="P:DNA-templated transcription initiation"/>
    <property type="evidence" value="ECO:0007669"/>
    <property type="project" value="InterPro"/>
</dbReference>
<dbReference type="EMBL" id="CP011371">
    <property type="protein sequence ID" value="AKJ26843.1"/>
    <property type="molecule type" value="Genomic_DNA"/>
</dbReference>
<dbReference type="Gene3D" id="1.10.10.10">
    <property type="entry name" value="Winged helix-like DNA-binding domain superfamily/Winged helix DNA-binding domain"/>
    <property type="match status" value="1"/>
</dbReference>
<proteinExistence type="inferred from homology"/>
<accession>A0A0G3BFW5</accession>
<dbReference type="STRING" id="413882.AAW51_0152"/>
<name>A0A0G3BFW5_9BURK</name>
<dbReference type="NCBIfam" id="TIGR02937">
    <property type="entry name" value="sigma70-ECF"/>
    <property type="match status" value="1"/>
</dbReference>
<dbReference type="NCBIfam" id="TIGR02999">
    <property type="entry name" value="Sig-70_X6"/>
    <property type="match status" value="1"/>
</dbReference>
<comment type="similarity">
    <text evidence="1">Belongs to the sigma-70 factor family. ECF subfamily.</text>
</comment>